<dbReference type="PROSITE" id="PS50850">
    <property type="entry name" value="MFS"/>
    <property type="match status" value="1"/>
</dbReference>
<keyword evidence="4 6" id="KW-1133">Transmembrane helix</keyword>
<dbReference type="Proteomes" id="UP001565220">
    <property type="component" value="Unassembled WGS sequence"/>
</dbReference>
<evidence type="ECO:0000256" key="3">
    <source>
        <dbReference type="ARBA" id="ARBA00022692"/>
    </source>
</evidence>
<feature type="transmembrane region" description="Helical" evidence="6">
    <location>
        <begin position="302"/>
        <end position="326"/>
    </location>
</feature>
<comment type="caution">
    <text evidence="8">The sequence shown here is derived from an EMBL/GenBank/DDBJ whole genome shotgun (WGS) entry which is preliminary data.</text>
</comment>
<keyword evidence="5 6" id="KW-0472">Membrane</keyword>
<evidence type="ECO:0000256" key="6">
    <source>
        <dbReference type="SAM" id="Phobius"/>
    </source>
</evidence>
<dbReference type="CDD" id="cd17353">
    <property type="entry name" value="MFS_OFA_like"/>
    <property type="match status" value="1"/>
</dbReference>
<feature type="transmembrane region" description="Helical" evidence="6">
    <location>
        <begin position="44"/>
        <end position="65"/>
    </location>
</feature>
<gene>
    <name evidence="8" type="ORF">AB8S09_14135</name>
</gene>
<feature type="transmembrane region" description="Helical" evidence="6">
    <location>
        <begin position="212"/>
        <end position="233"/>
    </location>
</feature>
<keyword evidence="2" id="KW-0813">Transport</keyword>
<accession>A0ABV4E0T1</accession>
<feature type="transmembrane region" description="Helical" evidence="6">
    <location>
        <begin position="12"/>
        <end position="32"/>
    </location>
</feature>
<feature type="transmembrane region" description="Helical" evidence="6">
    <location>
        <begin position="245"/>
        <end position="266"/>
    </location>
</feature>
<feature type="transmembrane region" description="Helical" evidence="6">
    <location>
        <begin position="133"/>
        <end position="153"/>
    </location>
</feature>
<dbReference type="InterPro" id="IPR011701">
    <property type="entry name" value="MFS"/>
</dbReference>
<feature type="transmembrane region" description="Helical" evidence="6">
    <location>
        <begin position="77"/>
        <end position="96"/>
    </location>
</feature>
<comment type="subcellular location">
    <subcellularLocation>
        <location evidence="1">Cell membrane</location>
        <topology evidence="1">Multi-pass membrane protein</topology>
    </subcellularLocation>
</comment>
<sequence>MKSIPKNNRWLIVLGSAIVQLGLGTIYTWSLFNQPIVNKFGWDLNKVALTFSITSFALSSSTLASGKLQEKLGIKKLISICGITLGIGLILTSTAASLPMLYVTAGVIVGASDGIAYMTTLSNCIKWFPDKKGLISGISVGAYGCGSLIFKYINAGFISSKGVSAAFILWGIIVMILIFSGAQLLKDAVPQNKFFTSDVNFTVKEMLKTKEAYLLFISLFTTCMSGLYLIGIVKDIGVKLIGINASTAADAVALVAIFNTLGRLVLGSLSDKLERTKLISVSLLVTTVATFTLSFAHLNFLTFSLCVSAIAFCFGGNITVFPPVVGEFFGLENQTKNYGIIYQGFGLGALAGSFIGGIAGNFKETFIIMGILCAVSSIILAFIKPPVVSANRYSNSNKNIA</sequence>
<evidence type="ECO:0000313" key="8">
    <source>
        <dbReference type="EMBL" id="MEY8764759.1"/>
    </source>
</evidence>
<proteinExistence type="predicted"/>
<dbReference type="InterPro" id="IPR036259">
    <property type="entry name" value="MFS_trans_sf"/>
</dbReference>
<keyword evidence="3 6" id="KW-0812">Transmembrane</keyword>
<dbReference type="Gene3D" id="1.20.1250.20">
    <property type="entry name" value="MFS general substrate transporter like domains"/>
    <property type="match status" value="2"/>
</dbReference>
<dbReference type="InterPro" id="IPR050327">
    <property type="entry name" value="Proton-linked_MCT"/>
</dbReference>
<evidence type="ECO:0000256" key="1">
    <source>
        <dbReference type="ARBA" id="ARBA00004651"/>
    </source>
</evidence>
<dbReference type="InterPro" id="IPR020846">
    <property type="entry name" value="MFS_dom"/>
</dbReference>
<evidence type="ECO:0000313" key="9">
    <source>
        <dbReference type="Proteomes" id="UP001565220"/>
    </source>
</evidence>
<dbReference type="EMBL" id="JBGFFE010000028">
    <property type="protein sequence ID" value="MEY8764759.1"/>
    <property type="molecule type" value="Genomic_DNA"/>
</dbReference>
<evidence type="ECO:0000259" key="7">
    <source>
        <dbReference type="PROSITE" id="PS50850"/>
    </source>
</evidence>
<feature type="transmembrane region" description="Helical" evidence="6">
    <location>
        <begin position="165"/>
        <end position="185"/>
    </location>
</feature>
<feature type="transmembrane region" description="Helical" evidence="6">
    <location>
        <begin position="365"/>
        <end position="383"/>
    </location>
</feature>
<protein>
    <submittedName>
        <fullName evidence="8">OFA family MFS transporter</fullName>
    </submittedName>
</protein>
<reference evidence="8 9" key="1">
    <citation type="submission" date="2024-08" db="EMBL/GenBank/DDBJ databases">
        <title>Clostridium lapicellarii sp. nov., and Clostridium renhuaiense sp. nov., two species isolated from the mud in a fermentation cellar used for producing sauce-flavour Chinese liquors.</title>
        <authorList>
            <person name="Yang F."/>
            <person name="Wang H."/>
            <person name="Chen L.Q."/>
            <person name="Zhou N."/>
            <person name="Lu J.J."/>
            <person name="Pu X.X."/>
            <person name="Wan B."/>
            <person name="Wang L."/>
            <person name="Liu S.J."/>
        </authorList>
    </citation>
    <scope>NUCLEOTIDE SEQUENCE [LARGE SCALE GENOMIC DNA]</scope>
    <source>
        <strain evidence="8 9">MT-113</strain>
    </source>
</reference>
<organism evidence="8 9">
    <name type="scientific">Clostridium lapidicellarium</name>
    <dbReference type="NCBI Taxonomy" id="3240931"/>
    <lineage>
        <taxon>Bacteria</taxon>
        <taxon>Bacillati</taxon>
        <taxon>Bacillota</taxon>
        <taxon>Clostridia</taxon>
        <taxon>Eubacteriales</taxon>
        <taxon>Clostridiaceae</taxon>
        <taxon>Clostridium</taxon>
    </lineage>
</organism>
<dbReference type="RefSeq" id="WP_294182345.1">
    <property type="nucleotide sequence ID" value="NZ_JBGFFE010000028.1"/>
</dbReference>
<feature type="transmembrane region" description="Helical" evidence="6">
    <location>
        <begin position="338"/>
        <end position="359"/>
    </location>
</feature>
<dbReference type="SUPFAM" id="SSF103473">
    <property type="entry name" value="MFS general substrate transporter"/>
    <property type="match status" value="1"/>
</dbReference>
<keyword evidence="9" id="KW-1185">Reference proteome</keyword>
<dbReference type="Pfam" id="PF07690">
    <property type="entry name" value="MFS_1"/>
    <property type="match status" value="1"/>
</dbReference>
<dbReference type="PANTHER" id="PTHR11360">
    <property type="entry name" value="MONOCARBOXYLATE TRANSPORTER"/>
    <property type="match status" value="1"/>
</dbReference>
<feature type="transmembrane region" description="Helical" evidence="6">
    <location>
        <begin position="278"/>
        <end position="296"/>
    </location>
</feature>
<evidence type="ECO:0000256" key="4">
    <source>
        <dbReference type="ARBA" id="ARBA00022989"/>
    </source>
</evidence>
<dbReference type="PANTHER" id="PTHR11360:SF317">
    <property type="entry name" value="MAJOR FACILITATOR SUPERFAMILY (MFS) PROFILE DOMAIN-CONTAINING PROTEIN-RELATED"/>
    <property type="match status" value="1"/>
</dbReference>
<feature type="domain" description="Major facilitator superfamily (MFS) profile" evidence="7">
    <location>
        <begin position="8"/>
        <end position="388"/>
    </location>
</feature>
<name>A0ABV4E0T1_9CLOT</name>
<evidence type="ECO:0000256" key="2">
    <source>
        <dbReference type="ARBA" id="ARBA00022448"/>
    </source>
</evidence>
<evidence type="ECO:0000256" key="5">
    <source>
        <dbReference type="ARBA" id="ARBA00023136"/>
    </source>
</evidence>